<evidence type="ECO:0000313" key="13">
    <source>
        <dbReference type="Proteomes" id="UP000031623"/>
    </source>
</evidence>
<keyword evidence="7" id="KW-1003">Cell membrane</keyword>
<feature type="binding site" evidence="7">
    <location>
        <begin position="14"/>
        <end position="21"/>
    </location>
    <ligand>
        <name>GTP</name>
        <dbReference type="ChEBI" id="CHEBI:37565"/>
    </ligand>
</feature>
<keyword evidence="7" id="KW-0472">Membrane</keyword>
<dbReference type="GO" id="GO:0005525">
    <property type="term" value="F:GTP binding"/>
    <property type="evidence" value="ECO:0007669"/>
    <property type="project" value="UniProtKB-UniRule"/>
</dbReference>
<keyword evidence="5 7" id="KW-0694">RNA-binding</keyword>
<feature type="region of interest" description="G2" evidence="8">
    <location>
        <begin position="40"/>
        <end position="44"/>
    </location>
</feature>
<feature type="binding site" evidence="7">
    <location>
        <begin position="61"/>
        <end position="65"/>
    </location>
    <ligand>
        <name>GTP</name>
        <dbReference type="ChEBI" id="CHEBI:37565"/>
    </ligand>
</feature>
<dbReference type="GO" id="GO:0003924">
    <property type="term" value="F:GTPase activity"/>
    <property type="evidence" value="ECO:0007669"/>
    <property type="project" value="UniProtKB-UniRule"/>
</dbReference>
<organism evidence="12 13">
    <name type="scientific">Thioploca ingrica</name>
    <dbReference type="NCBI Taxonomy" id="40754"/>
    <lineage>
        <taxon>Bacteria</taxon>
        <taxon>Pseudomonadati</taxon>
        <taxon>Pseudomonadota</taxon>
        <taxon>Gammaproteobacteria</taxon>
        <taxon>Thiotrichales</taxon>
        <taxon>Thiotrichaceae</taxon>
        <taxon>Thioploca</taxon>
    </lineage>
</organism>
<evidence type="ECO:0000256" key="6">
    <source>
        <dbReference type="ARBA" id="ARBA00023134"/>
    </source>
</evidence>
<keyword evidence="4 7" id="KW-0547">Nucleotide-binding</keyword>
<dbReference type="Pfam" id="PF01926">
    <property type="entry name" value="MMR_HSR1"/>
    <property type="match status" value="1"/>
</dbReference>
<evidence type="ECO:0000256" key="8">
    <source>
        <dbReference type="PROSITE-ProRule" id="PRU01050"/>
    </source>
</evidence>
<dbReference type="InterPro" id="IPR027417">
    <property type="entry name" value="P-loop_NTPase"/>
</dbReference>
<keyword evidence="6 7" id="KW-0342">GTP-binding</keyword>
<dbReference type="CDD" id="cd22534">
    <property type="entry name" value="KH-II_Era"/>
    <property type="match status" value="1"/>
</dbReference>
<dbReference type="AlphaFoldDB" id="A0A090AHM3"/>
<dbReference type="PRINTS" id="PR00326">
    <property type="entry name" value="GTP1OBG"/>
</dbReference>
<sequence length="302" mass="34461">MSTEKHCGYVALVGRPNVGKSTLLNRLLGQKISITSRKPQTTRHRLLGIKTVDHHQIIYVDTPGLHQHKLNAMNRYLNRAAMNSMEGVDVIVWLVEVLAWTEEDNYVLKVLEHIQVPVILAINKVDKLKDKTLLLPYLQEIANKRLVVDVFPISARKGNNLVELEGKIINLLPINNPVFPAEQITDRSERFLAAELIREKLIRRLGAELPYRLTVQIEHFANQDHFTHISAIIWVERPGQKVIVIGKQGSVLKAVGEEARKDIETMIAGKVFLQLWVKVKEKWCDDENALRQLGYSNDDLTK</sequence>
<dbReference type="EMBL" id="AP014633">
    <property type="protein sequence ID" value="BAP56794.1"/>
    <property type="molecule type" value="Genomic_DNA"/>
</dbReference>
<dbReference type="SUPFAM" id="SSF54814">
    <property type="entry name" value="Prokaryotic type KH domain (KH-domain type II)"/>
    <property type="match status" value="1"/>
</dbReference>
<dbReference type="PROSITE" id="PS51713">
    <property type="entry name" value="G_ERA"/>
    <property type="match status" value="1"/>
</dbReference>
<dbReference type="GO" id="GO:0005886">
    <property type="term" value="C:plasma membrane"/>
    <property type="evidence" value="ECO:0007669"/>
    <property type="project" value="UniProtKB-SubCell"/>
</dbReference>
<dbReference type="GO" id="GO:0070181">
    <property type="term" value="F:small ribosomal subunit rRNA binding"/>
    <property type="evidence" value="ECO:0007669"/>
    <property type="project" value="UniProtKB-UniRule"/>
</dbReference>
<evidence type="ECO:0000313" key="12">
    <source>
        <dbReference type="EMBL" id="BAP56794.1"/>
    </source>
</evidence>
<feature type="domain" description="Era-type G" evidence="11">
    <location>
        <begin position="6"/>
        <end position="174"/>
    </location>
</feature>
<dbReference type="GO" id="GO:0000028">
    <property type="term" value="P:ribosomal small subunit assembly"/>
    <property type="evidence" value="ECO:0007669"/>
    <property type="project" value="TreeGrafter"/>
</dbReference>
<dbReference type="InterPro" id="IPR004044">
    <property type="entry name" value="KH_dom_type_2"/>
</dbReference>
<dbReference type="PANTHER" id="PTHR42698">
    <property type="entry name" value="GTPASE ERA"/>
    <property type="match status" value="1"/>
</dbReference>
<comment type="similarity">
    <text evidence="1 7 8 9">Belongs to the TRAFAC class TrmE-Era-EngA-EngB-Septin-like GTPase superfamily. Era GTPase family.</text>
</comment>
<keyword evidence="3 7" id="KW-0690">Ribosome biogenesis</keyword>
<feature type="region of interest" description="G1" evidence="8">
    <location>
        <begin position="14"/>
        <end position="21"/>
    </location>
</feature>
<feature type="region of interest" description="G5" evidence="8">
    <location>
        <begin position="153"/>
        <end position="155"/>
    </location>
</feature>
<comment type="subunit">
    <text evidence="7">Monomer.</text>
</comment>
<dbReference type="NCBIfam" id="TIGR00231">
    <property type="entry name" value="small_GTP"/>
    <property type="match status" value="1"/>
</dbReference>
<feature type="binding site" evidence="7">
    <location>
        <begin position="123"/>
        <end position="126"/>
    </location>
    <ligand>
        <name>GTP</name>
        <dbReference type="ChEBI" id="CHEBI:37565"/>
    </ligand>
</feature>
<dbReference type="OrthoDB" id="9805918at2"/>
<dbReference type="InterPro" id="IPR015946">
    <property type="entry name" value="KH_dom-like_a/b"/>
</dbReference>
<keyword evidence="13" id="KW-1185">Reference proteome</keyword>
<dbReference type="InterPro" id="IPR030388">
    <property type="entry name" value="G_ERA_dom"/>
</dbReference>
<dbReference type="InterPro" id="IPR005662">
    <property type="entry name" value="GTPase_Era-like"/>
</dbReference>
<comment type="subcellular location">
    <subcellularLocation>
        <location evidence="7">Cytoplasm</location>
    </subcellularLocation>
    <subcellularLocation>
        <location evidence="7">Cell membrane</location>
        <topology evidence="7">Peripheral membrane protein</topology>
    </subcellularLocation>
</comment>
<feature type="domain" description="KH type-2" evidence="10">
    <location>
        <begin position="197"/>
        <end position="281"/>
    </location>
</feature>
<dbReference type="InterPro" id="IPR006073">
    <property type="entry name" value="GTP-bd"/>
</dbReference>
<name>A0A090AHM3_9GAMM</name>
<dbReference type="InterPro" id="IPR009019">
    <property type="entry name" value="KH_sf_prok-type"/>
</dbReference>
<evidence type="ECO:0000256" key="1">
    <source>
        <dbReference type="ARBA" id="ARBA00007921"/>
    </source>
</evidence>
<keyword evidence="7" id="KW-0699">rRNA-binding</keyword>
<dbReference type="PROSITE" id="PS50823">
    <property type="entry name" value="KH_TYPE_2"/>
    <property type="match status" value="1"/>
</dbReference>
<dbReference type="NCBIfam" id="TIGR00436">
    <property type="entry name" value="era"/>
    <property type="match status" value="1"/>
</dbReference>
<dbReference type="CDD" id="cd04163">
    <property type="entry name" value="Era"/>
    <property type="match status" value="1"/>
</dbReference>
<evidence type="ECO:0000256" key="9">
    <source>
        <dbReference type="RuleBase" id="RU003761"/>
    </source>
</evidence>
<protein>
    <recommendedName>
        <fullName evidence="2 7">GTPase Era</fullName>
    </recommendedName>
</protein>
<dbReference type="NCBIfam" id="NF000908">
    <property type="entry name" value="PRK00089.1"/>
    <property type="match status" value="1"/>
</dbReference>
<gene>
    <name evidence="7" type="primary">era</name>
    <name evidence="12" type="ORF">THII_2497</name>
</gene>
<dbReference type="PANTHER" id="PTHR42698:SF1">
    <property type="entry name" value="GTPASE ERA, MITOCHONDRIAL"/>
    <property type="match status" value="1"/>
</dbReference>
<dbReference type="STRING" id="40754.THII_2497"/>
<accession>A0A090AHM3</accession>
<dbReference type="SUPFAM" id="SSF52540">
    <property type="entry name" value="P-loop containing nucleoside triphosphate hydrolases"/>
    <property type="match status" value="1"/>
</dbReference>
<evidence type="ECO:0000256" key="4">
    <source>
        <dbReference type="ARBA" id="ARBA00022741"/>
    </source>
</evidence>
<evidence type="ECO:0000259" key="10">
    <source>
        <dbReference type="PROSITE" id="PS50823"/>
    </source>
</evidence>
<dbReference type="HOGENOM" id="CLU_038009_1_2_6"/>
<dbReference type="KEGG" id="tig:THII_2497"/>
<evidence type="ECO:0000256" key="7">
    <source>
        <dbReference type="HAMAP-Rule" id="MF_00367"/>
    </source>
</evidence>
<dbReference type="Gene3D" id="3.40.50.300">
    <property type="entry name" value="P-loop containing nucleotide triphosphate hydrolases"/>
    <property type="match status" value="1"/>
</dbReference>
<dbReference type="FunFam" id="3.30.300.20:FF:000003">
    <property type="entry name" value="GTPase Era"/>
    <property type="match status" value="1"/>
</dbReference>
<keyword evidence="7" id="KW-0963">Cytoplasm</keyword>
<evidence type="ECO:0000259" key="11">
    <source>
        <dbReference type="PROSITE" id="PS51713"/>
    </source>
</evidence>
<dbReference type="Gene3D" id="3.30.300.20">
    <property type="match status" value="1"/>
</dbReference>
<evidence type="ECO:0000256" key="2">
    <source>
        <dbReference type="ARBA" id="ARBA00020484"/>
    </source>
</evidence>
<reference evidence="12" key="1">
    <citation type="journal article" date="2014" name="ISME J.">
        <title>Ecophysiology of Thioploca ingrica as revealed by the complete genome sequence supplemented with proteomic evidence.</title>
        <authorList>
            <person name="Kojima H."/>
            <person name="Ogura Y."/>
            <person name="Yamamoto N."/>
            <person name="Togashi T."/>
            <person name="Mori H."/>
            <person name="Watanabe T."/>
            <person name="Nemoto F."/>
            <person name="Kurokawa K."/>
            <person name="Hayashi T."/>
            <person name="Fukui M."/>
        </authorList>
    </citation>
    <scope>NUCLEOTIDE SEQUENCE [LARGE SCALE GENOMIC DNA]</scope>
</reference>
<dbReference type="HAMAP" id="MF_00367">
    <property type="entry name" value="GTPase_Era"/>
    <property type="match status" value="1"/>
</dbReference>
<feature type="region of interest" description="G4" evidence="8">
    <location>
        <begin position="123"/>
        <end position="126"/>
    </location>
</feature>
<evidence type="ECO:0000256" key="3">
    <source>
        <dbReference type="ARBA" id="ARBA00022517"/>
    </source>
</evidence>
<dbReference type="Pfam" id="PF07650">
    <property type="entry name" value="KH_2"/>
    <property type="match status" value="1"/>
</dbReference>
<dbReference type="GO" id="GO:0043024">
    <property type="term" value="F:ribosomal small subunit binding"/>
    <property type="evidence" value="ECO:0007669"/>
    <property type="project" value="TreeGrafter"/>
</dbReference>
<feature type="region of interest" description="G3" evidence="8">
    <location>
        <begin position="61"/>
        <end position="64"/>
    </location>
</feature>
<dbReference type="GO" id="GO:0005829">
    <property type="term" value="C:cytosol"/>
    <property type="evidence" value="ECO:0007669"/>
    <property type="project" value="TreeGrafter"/>
</dbReference>
<proteinExistence type="inferred from homology"/>
<dbReference type="InterPro" id="IPR005225">
    <property type="entry name" value="Small_GTP-bd"/>
</dbReference>
<comment type="function">
    <text evidence="7">An essential GTPase that binds both GDP and GTP, with rapid nucleotide exchange. Plays a role in 16S rRNA processing and 30S ribosomal subunit biogenesis and possibly also in cell cycle regulation and energy metabolism.</text>
</comment>
<evidence type="ECO:0000256" key="5">
    <source>
        <dbReference type="ARBA" id="ARBA00022884"/>
    </source>
</evidence>
<dbReference type="Proteomes" id="UP000031623">
    <property type="component" value="Chromosome"/>
</dbReference>